<dbReference type="InterPro" id="IPR047122">
    <property type="entry name" value="Trans-enoyl_RdTase-like"/>
</dbReference>
<dbReference type="EMBL" id="ABDF02000067">
    <property type="protein sequence ID" value="EHK21666.1"/>
    <property type="molecule type" value="Genomic_DNA"/>
</dbReference>
<evidence type="ECO:0000256" key="1">
    <source>
        <dbReference type="ARBA" id="ARBA00023002"/>
    </source>
</evidence>
<reference evidence="2 3" key="1">
    <citation type="journal article" date="2011" name="Genome Biol.">
        <title>Comparative genome sequence analysis underscores mycoparasitism as the ancestral life style of Trichoderma.</title>
        <authorList>
            <person name="Kubicek C.P."/>
            <person name="Herrera-Estrella A."/>
            <person name="Seidl-Seiboth V."/>
            <person name="Martinez D.A."/>
            <person name="Druzhinina I.S."/>
            <person name="Thon M."/>
            <person name="Zeilinger S."/>
            <person name="Casas-Flores S."/>
            <person name="Horwitz B.A."/>
            <person name="Mukherjee P.K."/>
            <person name="Mukherjee M."/>
            <person name="Kredics L."/>
            <person name="Alcaraz L.D."/>
            <person name="Aerts A."/>
            <person name="Antal Z."/>
            <person name="Atanasova L."/>
            <person name="Cervantes-Badillo M.G."/>
            <person name="Challacombe J."/>
            <person name="Chertkov O."/>
            <person name="McCluskey K."/>
            <person name="Coulpier F."/>
            <person name="Deshpande N."/>
            <person name="von Doehren H."/>
            <person name="Ebbole D.J."/>
            <person name="Esquivel-Naranjo E.U."/>
            <person name="Fekete E."/>
            <person name="Flipphi M."/>
            <person name="Glaser F."/>
            <person name="Gomez-Rodriguez E.Y."/>
            <person name="Gruber S."/>
            <person name="Han C."/>
            <person name="Henrissat B."/>
            <person name="Hermosa R."/>
            <person name="Hernandez-Onate M."/>
            <person name="Karaffa L."/>
            <person name="Kosti I."/>
            <person name="Le Crom S."/>
            <person name="Lindquist E."/>
            <person name="Lucas S."/>
            <person name="Luebeck M."/>
            <person name="Luebeck P.S."/>
            <person name="Margeot A."/>
            <person name="Metz B."/>
            <person name="Misra M."/>
            <person name="Nevalainen H."/>
            <person name="Omann M."/>
            <person name="Packer N."/>
            <person name="Perrone G."/>
            <person name="Uresti-Rivera E.E."/>
            <person name="Salamov A."/>
            <person name="Schmoll M."/>
            <person name="Seiboth B."/>
            <person name="Shapiro H."/>
            <person name="Sukno S."/>
            <person name="Tamayo-Ramos J.A."/>
            <person name="Tisch D."/>
            <person name="Wiest A."/>
            <person name="Wilkinson H.H."/>
            <person name="Zhang M."/>
            <person name="Coutinho P.M."/>
            <person name="Kenerley C.M."/>
            <person name="Monte E."/>
            <person name="Baker S.E."/>
            <person name="Grigoriev I.V."/>
        </authorList>
    </citation>
    <scope>NUCLEOTIDE SEQUENCE [LARGE SCALE GENOMIC DNA]</scope>
    <source>
        <strain evidence="3">Gv29-8 / FGSC 10586</strain>
    </source>
</reference>
<dbReference type="GeneID" id="25791715"/>
<keyword evidence="1" id="KW-0560">Oxidoreductase</keyword>
<evidence type="ECO:0000313" key="3">
    <source>
        <dbReference type="Proteomes" id="UP000007115"/>
    </source>
</evidence>
<dbReference type="STRING" id="413071.G9MV81"/>
<dbReference type="InParanoid" id="G9MV81"/>
<dbReference type="PANTHER" id="PTHR45348:SF2">
    <property type="entry name" value="ZINC-TYPE ALCOHOL DEHYDROGENASE-LIKE PROTEIN C2E1P3.01"/>
    <property type="match status" value="1"/>
</dbReference>
<dbReference type="Gene3D" id="3.90.180.10">
    <property type="entry name" value="Medium-chain alcohol dehydrogenases, catalytic domain"/>
    <property type="match status" value="1"/>
</dbReference>
<accession>G9MV81</accession>
<dbReference type="Gene3D" id="3.40.50.720">
    <property type="entry name" value="NAD(P)-binding Rossmann-like Domain"/>
    <property type="match status" value="1"/>
</dbReference>
<protein>
    <submittedName>
        <fullName evidence="2">Uncharacterized protein</fullName>
    </submittedName>
</protein>
<gene>
    <name evidence="2" type="ORF">TRIVIDRAFT_222848</name>
</gene>
<sequence length="140" mass="15464">MATQYNNKMHSIWDTISLEASANFCAKILAPGGKYGKFFSPKDVNNIYDARIPREDAEVSYTAAYTALGDPVEKLGVRLDDNTADFEFHKKWITAIEPLLAAKKIKTHPLQILSGFEGILYGLAAVKSGTISGYKLVYTI</sequence>
<proteinExistence type="predicted"/>
<dbReference type="PANTHER" id="PTHR45348">
    <property type="entry name" value="HYPOTHETICAL OXIDOREDUCTASE (EUROFUNG)"/>
    <property type="match status" value="1"/>
</dbReference>
<organism evidence="2 3">
    <name type="scientific">Hypocrea virens (strain Gv29-8 / FGSC 10586)</name>
    <name type="common">Gliocladium virens</name>
    <name type="synonym">Trichoderma virens</name>
    <dbReference type="NCBI Taxonomy" id="413071"/>
    <lineage>
        <taxon>Eukaryota</taxon>
        <taxon>Fungi</taxon>
        <taxon>Dikarya</taxon>
        <taxon>Ascomycota</taxon>
        <taxon>Pezizomycotina</taxon>
        <taxon>Sordariomycetes</taxon>
        <taxon>Hypocreomycetidae</taxon>
        <taxon>Hypocreales</taxon>
        <taxon>Hypocreaceae</taxon>
        <taxon>Trichoderma</taxon>
    </lineage>
</organism>
<dbReference type="HOGENOM" id="CLU_1835437_0_0_1"/>
<evidence type="ECO:0000313" key="2">
    <source>
        <dbReference type="EMBL" id="EHK21666.1"/>
    </source>
</evidence>
<name>G9MV81_HYPVG</name>
<dbReference type="OMA" id="VENTFTF"/>
<dbReference type="VEuPathDB" id="FungiDB:TRIVIDRAFT_222848"/>
<dbReference type="eggNOG" id="KOG1198">
    <property type="taxonomic scope" value="Eukaryota"/>
</dbReference>
<keyword evidence="3" id="KW-1185">Reference proteome</keyword>
<comment type="caution">
    <text evidence="2">The sequence shown here is derived from an EMBL/GenBank/DDBJ whole genome shotgun (WGS) entry which is preliminary data.</text>
</comment>
<dbReference type="AlphaFoldDB" id="G9MV81"/>
<dbReference type="Proteomes" id="UP000007115">
    <property type="component" value="Unassembled WGS sequence"/>
</dbReference>
<dbReference type="GO" id="GO:0016651">
    <property type="term" value="F:oxidoreductase activity, acting on NAD(P)H"/>
    <property type="evidence" value="ECO:0007669"/>
    <property type="project" value="InterPro"/>
</dbReference>
<dbReference type="RefSeq" id="XP_013955859.1">
    <property type="nucleotide sequence ID" value="XM_014100384.1"/>
</dbReference>